<evidence type="ECO:0000256" key="1">
    <source>
        <dbReference type="SAM" id="Phobius"/>
    </source>
</evidence>
<evidence type="ECO:0000313" key="3">
    <source>
        <dbReference type="Proteomes" id="UP001461498"/>
    </source>
</evidence>
<dbReference type="AlphaFoldDB" id="A0AAW1CTQ1"/>
<organism evidence="2 3">
    <name type="scientific">Rhynocoris fuscipes</name>
    <dbReference type="NCBI Taxonomy" id="488301"/>
    <lineage>
        <taxon>Eukaryota</taxon>
        <taxon>Metazoa</taxon>
        <taxon>Ecdysozoa</taxon>
        <taxon>Arthropoda</taxon>
        <taxon>Hexapoda</taxon>
        <taxon>Insecta</taxon>
        <taxon>Pterygota</taxon>
        <taxon>Neoptera</taxon>
        <taxon>Paraneoptera</taxon>
        <taxon>Hemiptera</taxon>
        <taxon>Heteroptera</taxon>
        <taxon>Panheteroptera</taxon>
        <taxon>Cimicomorpha</taxon>
        <taxon>Reduviidae</taxon>
        <taxon>Harpactorinae</taxon>
        <taxon>Harpactorini</taxon>
        <taxon>Rhynocoris</taxon>
    </lineage>
</organism>
<reference evidence="2 3" key="1">
    <citation type="submission" date="2022-12" db="EMBL/GenBank/DDBJ databases">
        <title>Chromosome-level genome assembly of true bugs.</title>
        <authorList>
            <person name="Ma L."/>
            <person name="Li H."/>
        </authorList>
    </citation>
    <scope>NUCLEOTIDE SEQUENCE [LARGE SCALE GENOMIC DNA]</scope>
    <source>
        <strain evidence="2">Lab_2022b</strain>
    </source>
</reference>
<proteinExistence type="predicted"/>
<accession>A0AAW1CTQ1</accession>
<keyword evidence="1" id="KW-1133">Transmembrane helix</keyword>
<comment type="caution">
    <text evidence="2">The sequence shown here is derived from an EMBL/GenBank/DDBJ whole genome shotgun (WGS) entry which is preliminary data.</text>
</comment>
<dbReference type="EMBL" id="JAPXFL010000010">
    <property type="protein sequence ID" value="KAK9500874.1"/>
    <property type="molecule type" value="Genomic_DNA"/>
</dbReference>
<evidence type="ECO:0000313" key="2">
    <source>
        <dbReference type="EMBL" id="KAK9500875.1"/>
    </source>
</evidence>
<name>A0AAW1CTQ1_9HEMI</name>
<sequence>MDNHERIRLLLVDGDEIKGGRGGRISHGAAAVVSRWPGYIASVIWSLICLISIILLLMLMIYTLVVREERRFNIGGRKPAEVSERTVRSYKLNNNFCKEMTQNRSTILGEIKKESPKIEVLNSEHNIFYVRTKPLSKHSSCAVESILKYGKTKTIYIMMFDKYKLVYENLLKDNYKNLILNQVNGEQYLRRSPFQWKHEDKNKSMIAAGLITVWQFGGTIMSDNLMACKRIVNINRFDLLDGSCVVDYELLSCNEQCAAFVYDFIQELVGYNMTSGAGPIIDKSIAKFCNGQTDCEGARMAANICNEPTLDSRCEFARLDAWIEVDPTWETIFKHCPVTGRYAKSLPNNTDSEVTSGRRKGNFTTLPTKATSIVTKIKRKHRTIF</sequence>
<gene>
    <name evidence="2" type="ORF">O3M35_002049</name>
</gene>
<keyword evidence="3" id="KW-1185">Reference proteome</keyword>
<keyword evidence="1" id="KW-0812">Transmembrane</keyword>
<feature type="transmembrane region" description="Helical" evidence="1">
    <location>
        <begin position="43"/>
        <end position="65"/>
    </location>
</feature>
<dbReference type="EMBL" id="JAPXFL010000010">
    <property type="protein sequence ID" value="KAK9500875.1"/>
    <property type="molecule type" value="Genomic_DNA"/>
</dbReference>
<dbReference type="Proteomes" id="UP001461498">
    <property type="component" value="Unassembled WGS sequence"/>
</dbReference>
<protein>
    <submittedName>
        <fullName evidence="2">Uncharacterized protein</fullName>
    </submittedName>
</protein>
<keyword evidence="1" id="KW-0472">Membrane</keyword>
<dbReference type="EMBL" id="JAPXFL010000010">
    <property type="protein sequence ID" value="KAK9500876.1"/>
    <property type="molecule type" value="Genomic_DNA"/>
</dbReference>